<dbReference type="AlphaFoldDB" id="A0A4Y2N3G9"/>
<dbReference type="Proteomes" id="UP000499080">
    <property type="component" value="Unassembled WGS sequence"/>
</dbReference>
<protein>
    <submittedName>
        <fullName evidence="2">Uncharacterized protein</fullName>
    </submittedName>
</protein>
<keyword evidence="3" id="KW-1185">Reference proteome</keyword>
<reference evidence="2 3" key="1">
    <citation type="journal article" date="2019" name="Sci. Rep.">
        <title>Orb-weaving spider Araneus ventricosus genome elucidates the spidroin gene catalogue.</title>
        <authorList>
            <person name="Kono N."/>
            <person name="Nakamura H."/>
            <person name="Ohtoshi R."/>
            <person name="Moran D.A.P."/>
            <person name="Shinohara A."/>
            <person name="Yoshida Y."/>
            <person name="Fujiwara M."/>
            <person name="Mori M."/>
            <person name="Tomita M."/>
            <person name="Arakawa K."/>
        </authorList>
    </citation>
    <scope>NUCLEOTIDE SEQUENCE [LARGE SCALE GENOMIC DNA]</scope>
</reference>
<accession>A0A4Y2N3G9</accession>
<dbReference type="EMBL" id="BGPR01008338">
    <property type="protein sequence ID" value="GBN33140.1"/>
    <property type="molecule type" value="Genomic_DNA"/>
</dbReference>
<feature type="region of interest" description="Disordered" evidence="1">
    <location>
        <begin position="1"/>
        <end position="20"/>
    </location>
</feature>
<evidence type="ECO:0000313" key="2">
    <source>
        <dbReference type="EMBL" id="GBN33140.1"/>
    </source>
</evidence>
<comment type="caution">
    <text evidence="2">The sequence shown here is derived from an EMBL/GenBank/DDBJ whole genome shotgun (WGS) entry which is preliminary data.</text>
</comment>
<name>A0A4Y2N3G9_ARAVE</name>
<organism evidence="2 3">
    <name type="scientific">Araneus ventricosus</name>
    <name type="common">Orbweaver spider</name>
    <name type="synonym">Epeira ventricosa</name>
    <dbReference type="NCBI Taxonomy" id="182803"/>
    <lineage>
        <taxon>Eukaryota</taxon>
        <taxon>Metazoa</taxon>
        <taxon>Ecdysozoa</taxon>
        <taxon>Arthropoda</taxon>
        <taxon>Chelicerata</taxon>
        <taxon>Arachnida</taxon>
        <taxon>Araneae</taxon>
        <taxon>Araneomorphae</taxon>
        <taxon>Entelegynae</taxon>
        <taxon>Araneoidea</taxon>
        <taxon>Araneidae</taxon>
        <taxon>Araneus</taxon>
    </lineage>
</organism>
<feature type="compositionally biased region" description="Basic and acidic residues" evidence="1">
    <location>
        <begin position="1"/>
        <end position="12"/>
    </location>
</feature>
<gene>
    <name evidence="2" type="ORF">AVEN_173522_1</name>
</gene>
<evidence type="ECO:0000256" key="1">
    <source>
        <dbReference type="SAM" id="MobiDB-lite"/>
    </source>
</evidence>
<proteinExistence type="predicted"/>
<evidence type="ECO:0000313" key="3">
    <source>
        <dbReference type="Proteomes" id="UP000499080"/>
    </source>
</evidence>
<sequence length="88" mass="10080">MVASRKPAEKRSHLGRQQHRHLLRIPGRKALEDRNPFKRDAEITLEMGFRLSTKCPMVMQCALPFQQEIAGRKLLVLAGKQKPTPQHA</sequence>